<name>A0AAD8PS48_9PEZI</name>
<dbReference type="GeneID" id="85436786"/>
<organism evidence="1 2">
    <name type="scientific">Colletotrichum navitas</name>
    <dbReference type="NCBI Taxonomy" id="681940"/>
    <lineage>
        <taxon>Eukaryota</taxon>
        <taxon>Fungi</taxon>
        <taxon>Dikarya</taxon>
        <taxon>Ascomycota</taxon>
        <taxon>Pezizomycotina</taxon>
        <taxon>Sordariomycetes</taxon>
        <taxon>Hypocreomycetidae</taxon>
        <taxon>Glomerellales</taxon>
        <taxon>Glomerellaceae</taxon>
        <taxon>Colletotrichum</taxon>
        <taxon>Colletotrichum graminicola species complex</taxon>
    </lineage>
</organism>
<reference evidence="1" key="1">
    <citation type="submission" date="2021-06" db="EMBL/GenBank/DDBJ databases">
        <title>Comparative genomics, transcriptomics and evolutionary studies reveal genomic signatures of adaptation to plant cell wall in hemibiotrophic fungi.</title>
        <authorList>
            <consortium name="DOE Joint Genome Institute"/>
            <person name="Baroncelli R."/>
            <person name="Diaz J.F."/>
            <person name="Benocci T."/>
            <person name="Peng M."/>
            <person name="Battaglia E."/>
            <person name="Haridas S."/>
            <person name="Andreopoulos W."/>
            <person name="Labutti K."/>
            <person name="Pangilinan J."/>
            <person name="Floch G.L."/>
            <person name="Makela M.R."/>
            <person name="Henrissat B."/>
            <person name="Grigoriev I.V."/>
            <person name="Crouch J.A."/>
            <person name="De Vries R.P."/>
            <person name="Sukno S.A."/>
            <person name="Thon M.R."/>
        </authorList>
    </citation>
    <scope>NUCLEOTIDE SEQUENCE</scope>
    <source>
        <strain evidence="1">CBS 125086</strain>
    </source>
</reference>
<evidence type="ECO:0000313" key="2">
    <source>
        <dbReference type="Proteomes" id="UP001230504"/>
    </source>
</evidence>
<protein>
    <submittedName>
        <fullName evidence="1">Uncharacterized protein</fullName>
    </submittedName>
</protein>
<comment type="caution">
    <text evidence="1">The sequence shown here is derived from an EMBL/GenBank/DDBJ whole genome shotgun (WGS) entry which is preliminary data.</text>
</comment>
<sequence length="176" mass="18852">MGSQPFVAVEGRSEPVFSCLNPAGSLLSSGATCGGPWTNGDAGDRMTDGVESPASSAACVACLLTPMGNTWFEEERSLLQFLYCLPKADKLREPWRRLRPVALCPSLPAGQGAEADAKMGDAHTMHYRIARQQPKFGVTVPTHAYLYVDRQGPSTTVRGVCPRPPSEENIVEGVST</sequence>
<gene>
    <name evidence="1" type="ORF">LY79DRAFT_337298</name>
</gene>
<evidence type="ECO:0000313" key="1">
    <source>
        <dbReference type="EMBL" id="KAK1579721.1"/>
    </source>
</evidence>
<dbReference type="AlphaFoldDB" id="A0AAD8PS48"/>
<accession>A0AAD8PS48</accession>
<dbReference type="Proteomes" id="UP001230504">
    <property type="component" value="Unassembled WGS sequence"/>
</dbReference>
<dbReference type="EMBL" id="JAHLJV010000063">
    <property type="protein sequence ID" value="KAK1579721.1"/>
    <property type="molecule type" value="Genomic_DNA"/>
</dbReference>
<proteinExistence type="predicted"/>
<keyword evidence="2" id="KW-1185">Reference proteome</keyword>
<dbReference type="RefSeq" id="XP_060410829.1">
    <property type="nucleotide sequence ID" value="XM_060552546.1"/>
</dbReference>